<evidence type="ECO:0000256" key="4">
    <source>
        <dbReference type="SAM" id="MobiDB-lite"/>
    </source>
</evidence>
<dbReference type="Proteomes" id="UP001596047">
    <property type="component" value="Unassembled WGS sequence"/>
</dbReference>
<gene>
    <name evidence="5" type="ORF">ACFPYJ_21815</name>
</gene>
<keyword evidence="3" id="KW-0732">Signal</keyword>
<evidence type="ECO:0000256" key="3">
    <source>
        <dbReference type="ARBA" id="ARBA00022729"/>
    </source>
</evidence>
<name>A0ABW0W3U9_9BACL</name>
<dbReference type="SUPFAM" id="SSF53850">
    <property type="entry name" value="Periplasmic binding protein-like II"/>
    <property type="match status" value="1"/>
</dbReference>
<evidence type="ECO:0000313" key="5">
    <source>
        <dbReference type="EMBL" id="MFC5651704.1"/>
    </source>
</evidence>
<dbReference type="PANTHER" id="PTHR30061:SF50">
    <property type="entry name" value="MALTOSE_MALTODEXTRIN-BINDING PERIPLASMIC PROTEIN"/>
    <property type="match status" value="1"/>
</dbReference>
<evidence type="ECO:0000256" key="1">
    <source>
        <dbReference type="ARBA" id="ARBA00008520"/>
    </source>
</evidence>
<protein>
    <submittedName>
        <fullName evidence="5">Extracellular solute-binding protein</fullName>
    </submittedName>
</protein>
<accession>A0ABW0W3U9</accession>
<evidence type="ECO:0000256" key="2">
    <source>
        <dbReference type="ARBA" id="ARBA00022448"/>
    </source>
</evidence>
<dbReference type="Pfam" id="PF13416">
    <property type="entry name" value="SBP_bac_8"/>
    <property type="match status" value="1"/>
</dbReference>
<dbReference type="EMBL" id="JBHSOW010000080">
    <property type="protein sequence ID" value="MFC5651704.1"/>
    <property type="molecule type" value="Genomic_DNA"/>
</dbReference>
<keyword evidence="6" id="KW-1185">Reference proteome</keyword>
<dbReference type="RefSeq" id="WP_379190333.1">
    <property type="nucleotide sequence ID" value="NZ_JBHSOW010000080.1"/>
</dbReference>
<dbReference type="PANTHER" id="PTHR30061">
    <property type="entry name" value="MALTOSE-BINDING PERIPLASMIC PROTEIN"/>
    <property type="match status" value="1"/>
</dbReference>
<feature type="region of interest" description="Disordered" evidence="4">
    <location>
        <begin position="424"/>
        <end position="446"/>
    </location>
</feature>
<dbReference type="InterPro" id="IPR006059">
    <property type="entry name" value="SBP"/>
</dbReference>
<reference evidence="6" key="1">
    <citation type="journal article" date="2019" name="Int. J. Syst. Evol. Microbiol.">
        <title>The Global Catalogue of Microorganisms (GCM) 10K type strain sequencing project: providing services to taxonomists for standard genome sequencing and annotation.</title>
        <authorList>
            <consortium name="The Broad Institute Genomics Platform"/>
            <consortium name="The Broad Institute Genome Sequencing Center for Infectious Disease"/>
            <person name="Wu L."/>
            <person name="Ma J."/>
        </authorList>
    </citation>
    <scope>NUCLEOTIDE SEQUENCE [LARGE SCALE GENOMIC DNA]</scope>
    <source>
        <strain evidence="6">CGMCC 1.3240</strain>
    </source>
</reference>
<comment type="similarity">
    <text evidence="1">Belongs to the bacterial solute-binding protein 1 family.</text>
</comment>
<keyword evidence="2" id="KW-0813">Transport</keyword>
<sequence>MSRKKYVLLLLGVFTICAALLVPMFGKPGLTVIPFDGPPSAQQPKVVDGSKKNTVTLRAAVSMQASEYQYWIESNEKFQHVHPAIKVELINFPTAEAYDTWKEDSQIGDPFDIMLLDNNRVREFAVQGYLLPTDGIFTGDSLADQLEALTDLLKWNGSLWGVPLDCNPLLVVWQRELLKTAGLNASPKDWSTFKTAWNGLQSANPNLKWFNILPAEPSQIIAWLGAFKDNSQSAVNLLPFNEGSKQQLRFAADYAKQMSALNPVLDSAKLMQQFESGTLLSSVLPWSVYQSLSDAERKRLTIGNQTGPISWSGGNSFVLSSKLEDLDAARLWINEMTSTSSQLDRYSRFMRLPARISAYTNEFETSEISENPPNWLINMLESQPLLPDPYWSERWNKWLELWKNRHDWSSFTTEQAGALVKQWNGEQESGGTAPPLSSKGNGKLNN</sequence>
<dbReference type="Gene3D" id="3.40.190.10">
    <property type="entry name" value="Periplasmic binding protein-like II"/>
    <property type="match status" value="1"/>
</dbReference>
<proteinExistence type="inferred from homology"/>
<organism evidence="5 6">
    <name type="scientific">Paenibacillus solisilvae</name>
    <dbReference type="NCBI Taxonomy" id="2486751"/>
    <lineage>
        <taxon>Bacteria</taxon>
        <taxon>Bacillati</taxon>
        <taxon>Bacillota</taxon>
        <taxon>Bacilli</taxon>
        <taxon>Bacillales</taxon>
        <taxon>Paenibacillaceae</taxon>
        <taxon>Paenibacillus</taxon>
    </lineage>
</organism>
<evidence type="ECO:0000313" key="6">
    <source>
        <dbReference type="Proteomes" id="UP001596047"/>
    </source>
</evidence>
<comment type="caution">
    <text evidence="5">The sequence shown here is derived from an EMBL/GenBank/DDBJ whole genome shotgun (WGS) entry which is preliminary data.</text>
</comment>